<evidence type="ECO:0000313" key="2">
    <source>
        <dbReference type="Proteomes" id="UP000439903"/>
    </source>
</evidence>
<sequence>MSIGGLKPCYASSGLWAISVFAYCNEFGRLIVQSLTIISTGAAKNTDSIWSSSYLILMFVVAMYNDDIIELSDRGKLESPLFCLLF</sequence>
<dbReference type="EMBL" id="WTPW01000298">
    <property type="protein sequence ID" value="KAF0525576.1"/>
    <property type="molecule type" value="Genomic_DNA"/>
</dbReference>
<dbReference type="AlphaFoldDB" id="A0A8H4ARN6"/>
<gene>
    <name evidence="1" type="ORF">F8M41_014453</name>
</gene>
<reference evidence="1 2" key="1">
    <citation type="journal article" date="2019" name="Environ. Microbiol.">
        <title>At the nexus of three kingdoms: the genome of the mycorrhizal fungus Gigaspora margarita provides insights into plant, endobacterial and fungal interactions.</title>
        <authorList>
            <person name="Venice F."/>
            <person name="Ghignone S."/>
            <person name="Salvioli di Fossalunga A."/>
            <person name="Amselem J."/>
            <person name="Novero M."/>
            <person name="Xianan X."/>
            <person name="Sedzielewska Toro K."/>
            <person name="Morin E."/>
            <person name="Lipzen A."/>
            <person name="Grigoriev I.V."/>
            <person name="Henrissat B."/>
            <person name="Martin F.M."/>
            <person name="Bonfante P."/>
        </authorList>
    </citation>
    <scope>NUCLEOTIDE SEQUENCE [LARGE SCALE GENOMIC DNA]</scope>
    <source>
        <strain evidence="1 2">BEG34</strain>
    </source>
</reference>
<proteinExistence type="predicted"/>
<keyword evidence="2" id="KW-1185">Reference proteome</keyword>
<organism evidence="1 2">
    <name type="scientific">Gigaspora margarita</name>
    <dbReference type="NCBI Taxonomy" id="4874"/>
    <lineage>
        <taxon>Eukaryota</taxon>
        <taxon>Fungi</taxon>
        <taxon>Fungi incertae sedis</taxon>
        <taxon>Mucoromycota</taxon>
        <taxon>Glomeromycotina</taxon>
        <taxon>Glomeromycetes</taxon>
        <taxon>Diversisporales</taxon>
        <taxon>Gigasporaceae</taxon>
        <taxon>Gigaspora</taxon>
    </lineage>
</organism>
<dbReference type="Proteomes" id="UP000439903">
    <property type="component" value="Unassembled WGS sequence"/>
</dbReference>
<accession>A0A8H4ARN6</accession>
<comment type="caution">
    <text evidence="1">The sequence shown here is derived from an EMBL/GenBank/DDBJ whole genome shotgun (WGS) entry which is preliminary data.</text>
</comment>
<protein>
    <submittedName>
        <fullName evidence="1">Uncharacterized protein</fullName>
    </submittedName>
</protein>
<name>A0A8H4ARN6_GIGMA</name>
<evidence type="ECO:0000313" key="1">
    <source>
        <dbReference type="EMBL" id="KAF0525576.1"/>
    </source>
</evidence>